<dbReference type="Proteomes" id="UP000818603">
    <property type="component" value="Unassembled WGS sequence"/>
</dbReference>
<sequence>MSLIERATNAQRNTRNEDDTRHEAAGDRSESRATNRASADRNLPVVQPQEEQFSEDDLDLDLDNTDWSRVFELNKDLLARQGFLVPDTKDKRLALEMRAVKRRLLRRLNFYRTENSSRRRPTPRGPVRNTVLFTSTRPAEGKTFSAINLALSLALEDNISVLLIDADVPRPKVFHHFGLEAGEGLTDRVLDSSTPMEELIVREGTYPLSLLSQGRAKVNPIELFASEEMAEFVEEVSRRYPDRIIIFDAPPVLATPEAVVLARHVDETIFLVEANETPEPAVAIALEELLDNNENISLILNKCLAPQAAAHYGSYEEYYTKGSELKSSHLNRRER</sequence>
<name>A0A8J3A0S1_9PROT</name>
<keyword evidence="1" id="KW-0547">Nucleotide-binding</keyword>
<dbReference type="PANTHER" id="PTHR32309:SF13">
    <property type="entry name" value="FERRIC ENTEROBACTIN TRANSPORT PROTEIN FEPE"/>
    <property type="match status" value="1"/>
</dbReference>
<keyword evidence="7" id="KW-1185">Reference proteome</keyword>
<dbReference type="AlphaFoldDB" id="A0A8J3A0S1"/>
<proteinExistence type="predicted"/>
<evidence type="ECO:0000313" key="5">
    <source>
        <dbReference type="EMBL" id="NHK26943.1"/>
    </source>
</evidence>
<dbReference type="GO" id="GO:0005886">
    <property type="term" value="C:plasma membrane"/>
    <property type="evidence" value="ECO:0007669"/>
    <property type="project" value="TreeGrafter"/>
</dbReference>
<keyword evidence="2" id="KW-0067">ATP-binding</keyword>
<evidence type="ECO:0000256" key="3">
    <source>
        <dbReference type="SAM" id="MobiDB-lite"/>
    </source>
</evidence>
<comment type="caution">
    <text evidence="4">The sequence shown here is derived from an EMBL/GenBank/DDBJ whole genome shotgun (WGS) entry which is preliminary data.</text>
</comment>
<dbReference type="CDD" id="cd05387">
    <property type="entry name" value="BY-kinase"/>
    <property type="match status" value="1"/>
</dbReference>
<protein>
    <submittedName>
        <fullName evidence="4">Uncharacterized protein</fullName>
    </submittedName>
</protein>
<dbReference type="SUPFAM" id="SSF52540">
    <property type="entry name" value="P-loop containing nucleoside triphosphate hydrolases"/>
    <property type="match status" value="1"/>
</dbReference>
<evidence type="ECO:0000256" key="2">
    <source>
        <dbReference type="ARBA" id="ARBA00022840"/>
    </source>
</evidence>
<feature type="compositionally biased region" description="Basic and acidic residues" evidence="3">
    <location>
        <begin position="14"/>
        <end position="33"/>
    </location>
</feature>
<dbReference type="RefSeq" id="WP_155137361.1">
    <property type="nucleotide sequence ID" value="NZ_BMGZ01000001.1"/>
</dbReference>
<dbReference type="Proteomes" id="UP000621856">
    <property type="component" value="Unassembled WGS sequence"/>
</dbReference>
<dbReference type="PANTHER" id="PTHR32309">
    <property type="entry name" value="TYROSINE-PROTEIN KINASE"/>
    <property type="match status" value="1"/>
</dbReference>
<dbReference type="EMBL" id="VCJR02000001">
    <property type="protein sequence ID" value="NHK26943.1"/>
    <property type="molecule type" value="Genomic_DNA"/>
</dbReference>
<evidence type="ECO:0000313" key="7">
    <source>
        <dbReference type="Proteomes" id="UP000818603"/>
    </source>
</evidence>
<gene>
    <name evidence="5" type="ORF">FF098_003345</name>
    <name evidence="4" type="ORF">GCM10011355_06770</name>
</gene>
<feature type="region of interest" description="Disordered" evidence="3">
    <location>
        <begin position="1"/>
        <end position="58"/>
    </location>
</feature>
<reference evidence="4" key="3">
    <citation type="submission" date="2020-09" db="EMBL/GenBank/DDBJ databases">
        <authorList>
            <person name="Sun Q."/>
            <person name="Zhou Y."/>
        </authorList>
    </citation>
    <scope>NUCLEOTIDE SEQUENCE</scope>
    <source>
        <strain evidence="4">CGMCC 1.14984</strain>
    </source>
</reference>
<dbReference type="Gene3D" id="3.40.50.300">
    <property type="entry name" value="P-loop containing nucleotide triphosphate hydrolases"/>
    <property type="match status" value="1"/>
</dbReference>
<dbReference type="InterPro" id="IPR005702">
    <property type="entry name" value="Wzc-like_C"/>
</dbReference>
<dbReference type="EMBL" id="BMGZ01000001">
    <property type="protein sequence ID" value="GGH93884.1"/>
    <property type="molecule type" value="Genomic_DNA"/>
</dbReference>
<evidence type="ECO:0000313" key="6">
    <source>
        <dbReference type="Proteomes" id="UP000621856"/>
    </source>
</evidence>
<reference evidence="5 7" key="2">
    <citation type="submission" date="2020-02" db="EMBL/GenBank/DDBJ databases">
        <title>Genome sequence of Parvularcula flava strain NH6-79.</title>
        <authorList>
            <person name="Abdul Karim M.H."/>
            <person name="Lam M.Q."/>
            <person name="Chen S.J."/>
            <person name="Yahya A."/>
            <person name="Shahir S."/>
            <person name="Shamsir M.S."/>
            <person name="Chong C.S."/>
        </authorList>
    </citation>
    <scope>NUCLEOTIDE SEQUENCE [LARGE SCALE GENOMIC DNA]</scope>
    <source>
        <strain evidence="5 7">NH6-79</strain>
    </source>
</reference>
<dbReference type="GO" id="GO:0004713">
    <property type="term" value="F:protein tyrosine kinase activity"/>
    <property type="evidence" value="ECO:0007669"/>
    <property type="project" value="TreeGrafter"/>
</dbReference>
<evidence type="ECO:0000256" key="1">
    <source>
        <dbReference type="ARBA" id="ARBA00022741"/>
    </source>
</evidence>
<dbReference type="InterPro" id="IPR027417">
    <property type="entry name" value="P-loop_NTPase"/>
</dbReference>
<dbReference type="InterPro" id="IPR050445">
    <property type="entry name" value="Bact_polysacc_biosynth/exp"/>
</dbReference>
<accession>A0A8J3A0S1</accession>
<evidence type="ECO:0000313" key="4">
    <source>
        <dbReference type="EMBL" id="GGH93884.1"/>
    </source>
</evidence>
<reference evidence="4" key="1">
    <citation type="journal article" date="2014" name="Int. J. Syst. Evol. Microbiol.">
        <title>Complete genome sequence of Corynebacterium casei LMG S-19264T (=DSM 44701T), isolated from a smear-ripened cheese.</title>
        <authorList>
            <consortium name="US DOE Joint Genome Institute (JGI-PGF)"/>
            <person name="Walter F."/>
            <person name="Albersmeier A."/>
            <person name="Kalinowski J."/>
            <person name="Ruckert C."/>
        </authorList>
    </citation>
    <scope>NUCLEOTIDE SEQUENCE</scope>
    <source>
        <strain evidence="4">CGMCC 1.14984</strain>
    </source>
</reference>
<organism evidence="4 6">
    <name type="scientific">Aquisalinus luteolus</name>
    <dbReference type="NCBI Taxonomy" id="1566827"/>
    <lineage>
        <taxon>Bacteria</taxon>
        <taxon>Pseudomonadati</taxon>
        <taxon>Pseudomonadota</taxon>
        <taxon>Alphaproteobacteria</taxon>
        <taxon>Parvularculales</taxon>
        <taxon>Parvularculaceae</taxon>
        <taxon>Aquisalinus</taxon>
    </lineage>
</organism>